<name>A0AAD6A6X5_9TELE</name>
<protein>
    <submittedName>
        <fullName evidence="1">Uncharacterized protein</fullName>
    </submittedName>
</protein>
<accession>A0AAD6A6X5</accession>
<comment type="caution">
    <text evidence="1">The sequence shown here is derived from an EMBL/GenBank/DDBJ whole genome shotgun (WGS) entry which is preliminary data.</text>
</comment>
<dbReference type="AlphaFoldDB" id="A0AAD6A6X5"/>
<evidence type="ECO:0000313" key="2">
    <source>
        <dbReference type="Proteomes" id="UP001219934"/>
    </source>
</evidence>
<sequence>MAQTDIQLFELNQRTLSQWFSRRQKDRGVSVLLQGTGVVPAVAVAFQPLPAAKGLSFVQVGQGQPFHYNIPEVPGPSGVGLPASSGHAPPPPPLRTLLPAVPLMAAPAAQPPLRLLLPAGPLMAAPPPPLRSLLPTLNSILYVRYGLQLSGDACYEHKLPDEVLQLFGTSAAYSFKSAPSVAEPAIESLDQNDDMLFL</sequence>
<proteinExistence type="predicted"/>
<gene>
    <name evidence="1" type="ORF">JOQ06_025906</name>
</gene>
<organism evidence="1 2">
    <name type="scientific">Pogonophryne albipinna</name>
    <dbReference type="NCBI Taxonomy" id="1090488"/>
    <lineage>
        <taxon>Eukaryota</taxon>
        <taxon>Metazoa</taxon>
        <taxon>Chordata</taxon>
        <taxon>Craniata</taxon>
        <taxon>Vertebrata</taxon>
        <taxon>Euteleostomi</taxon>
        <taxon>Actinopterygii</taxon>
        <taxon>Neopterygii</taxon>
        <taxon>Teleostei</taxon>
        <taxon>Neoteleostei</taxon>
        <taxon>Acanthomorphata</taxon>
        <taxon>Eupercaria</taxon>
        <taxon>Perciformes</taxon>
        <taxon>Notothenioidei</taxon>
        <taxon>Pogonophryne</taxon>
    </lineage>
</organism>
<dbReference type="EMBL" id="JAPTMU010000285">
    <property type="protein sequence ID" value="KAJ4919488.1"/>
    <property type="molecule type" value="Genomic_DNA"/>
</dbReference>
<keyword evidence="2" id="KW-1185">Reference proteome</keyword>
<dbReference type="Proteomes" id="UP001219934">
    <property type="component" value="Unassembled WGS sequence"/>
</dbReference>
<reference evidence="1" key="1">
    <citation type="submission" date="2022-11" db="EMBL/GenBank/DDBJ databases">
        <title>Chromosome-level genome of Pogonophryne albipinna.</title>
        <authorList>
            <person name="Jo E."/>
        </authorList>
    </citation>
    <scope>NUCLEOTIDE SEQUENCE</scope>
    <source>
        <strain evidence="1">SGF0006</strain>
        <tissue evidence="1">Muscle</tissue>
    </source>
</reference>
<evidence type="ECO:0000313" key="1">
    <source>
        <dbReference type="EMBL" id="KAJ4919488.1"/>
    </source>
</evidence>